<name>A0ABU4JYU4_9ACTN</name>
<feature type="non-terminal residue" evidence="1">
    <location>
        <position position="115"/>
    </location>
</feature>
<protein>
    <submittedName>
        <fullName evidence="1">Uncharacterized protein</fullName>
    </submittedName>
</protein>
<gene>
    <name evidence="1" type="ORF">R2363_00475</name>
</gene>
<feature type="non-terminal residue" evidence="1">
    <location>
        <position position="1"/>
    </location>
</feature>
<dbReference type="RefSeq" id="WP_319007287.1">
    <property type="nucleotide sequence ID" value="NZ_JAWJZF010000090.1"/>
</dbReference>
<accession>A0ABU4JYU4</accession>
<organism evidence="1 2">
    <name type="scientific">Streptomyces roseolus</name>
    <dbReference type="NCBI Taxonomy" id="67358"/>
    <lineage>
        <taxon>Bacteria</taxon>
        <taxon>Bacillati</taxon>
        <taxon>Actinomycetota</taxon>
        <taxon>Actinomycetes</taxon>
        <taxon>Kitasatosporales</taxon>
        <taxon>Streptomycetaceae</taxon>
        <taxon>Streptomyces</taxon>
    </lineage>
</organism>
<evidence type="ECO:0000313" key="2">
    <source>
        <dbReference type="Proteomes" id="UP001278571"/>
    </source>
</evidence>
<proteinExistence type="predicted"/>
<comment type="caution">
    <text evidence="1">The sequence shown here is derived from an EMBL/GenBank/DDBJ whole genome shotgun (WGS) entry which is preliminary data.</text>
</comment>
<dbReference type="Proteomes" id="UP001278571">
    <property type="component" value="Unassembled WGS sequence"/>
</dbReference>
<reference evidence="1 2" key="1">
    <citation type="submission" date="2023-10" db="EMBL/GenBank/DDBJ databases">
        <authorList>
            <person name="Wang X.X."/>
        </authorList>
    </citation>
    <scope>NUCLEOTIDE SEQUENCE [LARGE SCALE GENOMIC DNA]</scope>
    <source>
        <strain evidence="1 2">NBRC 12816</strain>
    </source>
</reference>
<sequence length="115" mass="13308">TAIYDALFKSGKLNPKDKGMIISLSRWSNNWPAGLRKGNENREENFIKTELYQGYKVARWVEYDSVWKSTSDITLLYIPANDNYSLPEYLQPVTKNGFFIAMRTKDVATGKLDYK</sequence>
<keyword evidence="2" id="KW-1185">Reference proteome</keyword>
<dbReference type="EMBL" id="JAWJZF010000090">
    <property type="protein sequence ID" value="MDX2290670.1"/>
    <property type="molecule type" value="Genomic_DNA"/>
</dbReference>
<evidence type="ECO:0000313" key="1">
    <source>
        <dbReference type="EMBL" id="MDX2290670.1"/>
    </source>
</evidence>